<comment type="caution">
    <text evidence="2">The sequence shown here is derived from an EMBL/GenBank/DDBJ whole genome shotgun (WGS) entry which is preliminary data.</text>
</comment>
<proteinExistence type="predicted"/>
<reference evidence="2 3" key="1">
    <citation type="journal article" date="2019" name="Sci. Rep.">
        <title>Orb-weaving spider Araneus ventricosus genome elucidates the spidroin gene catalogue.</title>
        <authorList>
            <person name="Kono N."/>
            <person name="Nakamura H."/>
            <person name="Ohtoshi R."/>
            <person name="Moran D.A.P."/>
            <person name="Shinohara A."/>
            <person name="Yoshida Y."/>
            <person name="Fujiwara M."/>
            <person name="Mori M."/>
            <person name="Tomita M."/>
            <person name="Arakawa K."/>
        </authorList>
    </citation>
    <scope>NUCLEOTIDE SEQUENCE [LARGE SCALE GENOMIC DNA]</scope>
</reference>
<evidence type="ECO:0000313" key="2">
    <source>
        <dbReference type="EMBL" id="GBN26455.1"/>
    </source>
</evidence>
<gene>
    <name evidence="2" type="ORF">AVEN_60372_1</name>
</gene>
<dbReference type="Proteomes" id="UP000499080">
    <property type="component" value="Unassembled WGS sequence"/>
</dbReference>
<evidence type="ECO:0000256" key="1">
    <source>
        <dbReference type="SAM" id="MobiDB-lite"/>
    </source>
</evidence>
<feature type="region of interest" description="Disordered" evidence="1">
    <location>
        <begin position="1"/>
        <end position="20"/>
    </location>
</feature>
<sequence length="160" mass="18043">MEMPEEFTTLDADTSDPPEKQMTTATVAGLVVFGSMAQDSDLAILRQLQQWHSEGKWLPGLKRIHPCHASCHTYHGPAPPERGTFRHLSSGNSTHTIAISTREARIRILIGRLLIRELAVPSVGAWVRLDIVTSRFSATRRLFWNRPRTFDPWSDGEDNL</sequence>
<organism evidence="2 3">
    <name type="scientific">Araneus ventricosus</name>
    <name type="common">Orbweaver spider</name>
    <name type="synonym">Epeira ventricosa</name>
    <dbReference type="NCBI Taxonomy" id="182803"/>
    <lineage>
        <taxon>Eukaryota</taxon>
        <taxon>Metazoa</taxon>
        <taxon>Ecdysozoa</taxon>
        <taxon>Arthropoda</taxon>
        <taxon>Chelicerata</taxon>
        <taxon>Arachnida</taxon>
        <taxon>Araneae</taxon>
        <taxon>Araneomorphae</taxon>
        <taxon>Entelegynae</taxon>
        <taxon>Araneoidea</taxon>
        <taxon>Araneidae</taxon>
        <taxon>Araneus</taxon>
    </lineage>
</organism>
<name>A0A4Y2MH58_ARAVE</name>
<accession>A0A4Y2MH58</accession>
<protein>
    <submittedName>
        <fullName evidence="2">Uncharacterized protein</fullName>
    </submittedName>
</protein>
<evidence type="ECO:0000313" key="3">
    <source>
        <dbReference type="Proteomes" id="UP000499080"/>
    </source>
</evidence>
<dbReference type="EMBL" id="BGPR01007385">
    <property type="protein sequence ID" value="GBN26455.1"/>
    <property type="molecule type" value="Genomic_DNA"/>
</dbReference>
<dbReference type="AlphaFoldDB" id="A0A4Y2MH58"/>
<keyword evidence="3" id="KW-1185">Reference proteome</keyword>